<dbReference type="InterPro" id="IPR038973">
    <property type="entry name" value="MutL/Mlh/Pms-like"/>
</dbReference>
<dbReference type="SMART" id="SM00853">
    <property type="entry name" value="MutL_C"/>
    <property type="match status" value="1"/>
</dbReference>
<proteinExistence type="inferred from homology"/>
<keyword evidence="7" id="KW-1185">Reference proteome</keyword>
<dbReference type="InterPro" id="IPR042120">
    <property type="entry name" value="MutL_C_dimsub"/>
</dbReference>
<protein>
    <submittedName>
        <fullName evidence="6">DNA mismatch repair protein</fullName>
    </submittedName>
</protein>
<dbReference type="GO" id="GO:0005524">
    <property type="term" value="F:ATP binding"/>
    <property type="evidence" value="ECO:0007669"/>
    <property type="project" value="InterPro"/>
</dbReference>
<dbReference type="InterPro" id="IPR014790">
    <property type="entry name" value="MutL_C"/>
</dbReference>
<feature type="compositionally biased region" description="Polar residues" evidence="3">
    <location>
        <begin position="292"/>
        <end position="304"/>
    </location>
</feature>
<dbReference type="InterPro" id="IPR020568">
    <property type="entry name" value="Ribosomal_Su5_D2-typ_SF"/>
</dbReference>
<dbReference type="Pfam" id="PF08676">
    <property type="entry name" value="MutL_C"/>
    <property type="match status" value="1"/>
</dbReference>
<dbReference type="AlphaFoldDB" id="A0A9P5SNJ2"/>
<dbReference type="InterPro" id="IPR013507">
    <property type="entry name" value="DNA_mismatch_S5_2-like"/>
</dbReference>
<evidence type="ECO:0000259" key="5">
    <source>
        <dbReference type="SMART" id="SM01340"/>
    </source>
</evidence>
<dbReference type="GO" id="GO:0032300">
    <property type="term" value="C:mismatch repair complex"/>
    <property type="evidence" value="ECO:0007669"/>
    <property type="project" value="InterPro"/>
</dbReference>
<dbReference type="PANTHER" id="PTHR10073">
    <property type="entry name" value="DNA MISMATCH REPAIR PROTEIN MLH, PMS, MUTL"/>
    <property type="match status" value="1"/>
</dbReference>
<dbReference type="PANTHER" id="PTHR10073:SF47">
    <property type="entry name" value="DNA MISMATCH REPAIR PROTEIN MLH3"/>
    <property type="match status" value="1"/>
</dbReference>
<dbReference type="GO" id="GO:0006298">
    <property type="term" value="P:mismatch repair"/>
    <property type="evidence" value="ECO:0007669"/>
    <property type="project" value="InterPro"/>
</dbReference>
<dbReference type="Pfam" id="PF01119">
    <property type="entry name" value="DNA_mis_repair"/>
    <property type="match status" value="1"/>
</dbReference>
<evidence type="ECO:0000256" key="1">
    <source>
        <dbReference type="ARBA" id="ARBA00006082"/>
    </source>
</evidence>
<keyword evidence="2" id="KW-0227">DNA damage</keyword>
<dbReference type="InterPro" id="IPR036890">
    <property type="entry name" value="HATPase_C_sf"/>
</dbReference>
<dbReference type="GO" id="GO:0016887">
    <property type="term" value="F:ATP hydrolysis activity"/>
    <property type="evidence" value="ECO:0007669"/>
    <property type="project" value="InterPro"/>
</dbReference>
<comment type="similarity">
    <text evidence="1">Belongs to the DNA mismatch repair MutL/HexB family.</text>
</comment>
<dbReference type="SUPFAM" id="SSF118116">
    <property type="entry name" value="DNA mismatch repair protein MutL"/>
    <property type="match status" value="1"/>
</dbReference>
<name>A0A9P5SNJ2_9FUNG</name>
<evidence type="ECO:0000256" key="3">
    <source>
        <dbReference type="SAM" id="MobiDB-lite"/>
    </source>
</evidence>
<dbReference type="Gene3D" id="3.30.1540.20">
    <property type="entry name" value="MutL, C-terminal domain, dimerisation subdomain"/>
    <property type="match status" value="1"/>
</dbReference>
<evidence type="ECO:0000256" key="2">
    <source>
        <dbReference type="ARBA" id="ARBA00022763"/>
    </source>
</evidence>
<dbReference type="GO" id="GO:0030983">
    <property type="term" value="F:mismatched DNA binding"/>
    <property type="evidence" value="ECO:0007669"/>
    <property type="project" value="InterPro"/>
</dbReference>
<feature type="region of interest" description="Disordered" evidence="3">
    <location>
        <begin position="591"/>
        <end position="613"/>
    </location>
</feature>
<dbReference type="InterPro" id="IPR037198">
    <property type="entry name" value="MutL_C_sf"/>
</dbReference>
<dbReference type="SMART" id="SM01340">
    <property type="entry name" value="DNA_mis_repair"/>
    <property type="match status" value="1"/>
</dbReference>
<dbReference type="Gene3D" id="3.30.565.10">
    <property type="entry name" value="Histidine kinase-like ATPase, C-terminal domain"/>
    <property type="match status" value="1"/>
</dbReference>
<comment type="caution">
    <text evidence="6">The sequence shown here is derived from an EMBL/GenBank/DDBJ whole genome shotgun (WGS) entry which is preliminary data.</text>
</comment>
<evidence type="ECO:0000313" key="7">
    <source>
        <dbReference type="Proteomes" id="UP000696485"/>
    </source>
</evidence>
<dbReference type="SUPFAM" id="SSF54211">
    <property type="entry name" value="Ribosomal protein S5 domain 2-like"/>
    <property type="match status" value="1"/>
</dbReference>
<accession>A0A9P5SNJ2</accession>
<feature type="domain" description="MutL C-terminal dimerisation" evidence="4">
    <location>
        <begin position="463"/>
        <end position="611"/>
    </location>
</feature>
<feature type="region of interest" description="Disordered" evidence="3">
    <location>
        <begin position="290"/>
        <end position="310"/>
    </location>
</feature>
<sequence length="679" mass="75999">MALVDIVSRPRFQEQGHSVIFKGGDKLFCGQSNKFPRFHHGTTVSVRDLFYKFPVRQRYWSEATHAKVDFEVDRVKRAVETLALISPEVAFTMIDVAKSAKVFVCKKADLHQRIGSVLGQALSLGLTHVRSSTSTDVVYSLSGYISTQGHYNRSQQYVYLNNRPIMNESLPKIIAQLFHQSSFSKDSHQPSDTDLRRSRERHPVFVLMLRCPGTEYDICADPSKVMVEFKDEERMMKVVRETVIAFLEQHHFLSKAMAASLRIQTSTKKRRRRPTTHLKDLSTSFAHMARVKSSQMSRTGQSTKELYGHTGSGEPWMDRLTWEEELDFELDHDWVAATLDDDFEDQIEYERQGSQAVMVPAADYQRFERKSSSVTKPFKTGTSSIWAQDALRKWSNPVFETAPTPIQSLQIDLGLWDAHHGDRGGSGPGASTSRFFKSAEGQPGFVDVRSLQLSKELLRQARVVAQLDSKFILCVMQATSRSSSRSMEALVVVDQHAADERVRVEKLMQEMCLCSQPGLDTGSDTHQVDSMTMVPPLDITLTKREWYVATAHSGWLARWGFVIECGGSGLRDGTEGNSEDDDDEVMVSHHFQSQSDTSGAIIGGPPPKRPLSRSYAASSIESDYIRGLVLALPRVVADRCVVDIALTHDLVKDALSTAEESGRGISSFAADSANEGKIM</sequence>
<dbReference type="GO" id="GO:0140664">
    <property type="term" value="F:ATP-dependent DNA damage sensor activity"/>
    <property type="evidence" value="ECO:0007669"/>
    <property type="project" value="InterPro"/>
</dbReference>
<evidence type="ECO:0000259" key="4">
    <source>
        <dbReference type="SMART" id="SM00853"/>
    </source>
</evidence>
<reference evidence="6" key="1">
    <citation type="journal article" date="2020" name="Fungal Divers.">
        <title>Resolving the Mortierellaceae phylogeny through synthesis of multi-gene phylogenetics and phylogenomics.</title>
        <authorList>
            <person name="Vandepol N."/>
            <person name="Liber J."/>
            <person name="Desiro A."/>
            <person name="Na H."/>
            <person name="Kennedy M."/>
            <person name="Barry K."/>
            <person name="Grigoriev I.V."/>
            <person name="Miller A.N."/>
            <person name="O'Donnell K."/>
            <person name="Stajich J.E."/>
            <person name="Bonito G."/>
        </authorList>
    </citation>
    <scope>NUCLEOTIDE SEQUENCE</scope>
    <source>
        <strain evidence="6">NVP1</strain>
    </source>
</reference>
<dbReference type="SUPFAM" id="SSF55874">
    <property type="entry name" value="ATPase domain of HSP90 chaperone/DNA topoisomerase II/histidine kinase"/>
    <property type="match status" value="1"/>
</dbReference>
<dbReference type="Gene3D" id="3.30.230.10">
    <property type="match status" value="1"/>
</dbReference>
<organism evidence="6 7">
    <name type="scientific">Podila minutissima</name>
    <dbReference type="NCBI Taxonomy" id="64525"/>
    <lineage>
        <taxon>Eukaryota</taxon>
        <taxon>Fungi</taxon>
        <taxon>Fungi incertae sedis</taxon>
        <taxon>Mucoromycota</taxon>
        <taxon>Mortierellomycotina</taxon>
        <taxon>Mortierellomycetes</taxon>
        <taxon>Mortierellales</taxon>
        <taxon>Mortierellaceae</taxon>
        <taxon>Podila</taxon>
    </lineage>
</organism>
<dbReference type="EMBL" id="JAAAUY010000139">
    <property type="protein sequence ID" value="KAF9334602.1"/>
    <property type="molecule type" value="Genomic_DNA"/>
</dbReference>
<dbReference type="Proteomes" id="UP000696485">
    <property type="component" value="Unassembled WGS sequence"/>
</dbReference>
<gene>
    <name evidence="6" type="primary">MLH3</name>
    <name evidence="6" type="ORF">BG006_001838</name>
</gene>
<dbReference type="InterPro" id="IPR014721">
    <property type="entry name" value="Ribsml_uS5_D2-typ_fold_subgr"/>
</dbReference>
<evidence type="ECO:0000313" key="6">
    <source>
        <dbReference type="EMBL" id="KAF9334602.1"/>
    </source>
</evidence>
<feature type="domain" description="DNA mismatch repair protein S5" evidence="5">
    <location>
        <begin position="114"/>
        <end position="248"/>
    </location>
</feature>